<keyword evidence="5" id="KW-0732">Signal</keyword>
<evidence type="ECO:0000256" key="1">
    <source>
        <dbReference type="ARBA" id="ARBA00009500"/>
    </source>
</evidence>
<dbReference type="InterPro" id="IPR023795">
    <property type="entry name" value="Serpin_CS"/>
</dbReference>
<dbReference type="PANTHER" id="PTHR11461">
    <property type="entry name" value="SERINE PROTEASE INHIBITOR, SERPIN"/>
    <property type="match status" value="1"/>
</dbReference>
<evidence type="ECO:0000259" key="6">
    <source>
        <dbReference type="SMART" id="SM00093"/>
    </source>
</evidence>
<dbReference type="PROSITE" id="PS00284">
    <property type="entry name" value="SERPIN"/>
    <property type="match status" value="1"/>
</dbReference>
<dbReference type="CDD" id="cd19954">
    <property type="entry name" value="serpin42Dd-like_insects"/>
    <property type="match status" value="1"/>
</dbReference>
<evidence type="ECO:0000256" key="4">
    <source>
        <dbReference type="RuleBase" id="RU000411"/>
    </source>
</evidence>
<keyword evidence="3" id="KW-0722">Serine protease inhibitor</keyword>
<evidence type="ECO:0000256" key="3">
    <source>
        <dbReference type="ARBA" id="ARBA00022900"/>
    </source>
</evidence>
<dbReference type="Pfam" id="PF00079">
    <property type="entry name" value="Serpin"/>
    <property type="match status" value="1"/>
</dbReference>
<feature type="domain" description="Serpin" evidence="6">
    <location>
        <begin position="29"/>
        <end position="387"/>
    </location>
</feature>
<comment type="similarity">
    <text evidence="1 4">Belongs to the serpin family.</text>
</comment>
<dbReference type="AlphaFoldDB" id="A0A6P8XE56"/>
<proteinExistence type="inferred from homology"/>
<keyword evidence="2" id="KW-0646">Protease inhibitor</keyword>
<dbReference type="SUPFAM" id="SSF56574">
    <property type="entry name" value="Serpins"/>
    <property type="match status" value="1"/>
</dbReference>
<dbReference type="SMART" id="SM00093">
    <property type="entry name" value="SERPIN"/>
    <property type="match status" value="1"/>
</dbReference>
<evidence type="ECO:0000313" key="8">
    <source>
        <dbReference type="RefSeq" id="XP_034097862.2"/>
    </source>
</evidence>
<dbReference type="GeneID" id="117563585"/>
<dbReference type="InterPro" id="IPR023796">
    <property type="entry name" value="Serpin_dom"/>
</dbReference>
<protein>
    <submittedName>
        <fullName evidence="8">Serpin B11-like</fullName>
    </submittedName>
</protein>
<dbReference type="GO" id="GO:0005615">
    <property type="term" value="C:extracellular space"/>
    <property type="evidence" value="ECO:0007669"/>
    <property type="project" value="InterPro"/>
</dbReference>
<accession>A0A6P8XE56</accession>
<dbReference type="Gene3D" id="2.30.39.10">
    <property type="entry name" value="Alpha-1-antitrypsin, domain 1"/>
    <property type="match status" value="1"/>
</dbReference>
<feature type="signal peptide" evidence="5">
    <location>
        <begin position="1"/>
        <end position="24"/>
    </location>
</feature>
<dbReference type="OrthoDB" id="7862732at2759"/>
<dbReference type="InterPro" id="IPR000215">
    <property type="entry name" value="Serpin_fam"/>
</dbReference>
<dbReference type="RefSeq" id="XP_034097862.2">
    <property type="nucleotide sequence ID" value="XM_034241971.2"/>
</dbReference>
<dbReference type="InterPro" id="IPR042185">
    <property type="entry name" value="Serpin_sf_2"/>
</dbReference>
<dbReference type="Gene3D" id="3.30.497.10">
    <property type="entry name" value="Antithrombin, subunit I, domain 2"/>
    <property type="match status" value="1"/>
</dbReference>
<dbReference type="InterPro" id="IPR036186">
    <property type="entry name" value="Serpin_sf"/>
</dbReference>
<evidence type="ECO:0000256" key="2">
    <source>
        <dbReference type="ARBA" id="ARBA00022690"/>
    </source>
</evidence>
<keyword evidence="7" id="KW-1185">Reference proteome</keyword>
<evidence type="ECO:0000313" key="7">
    <source>
        <dbReference type="Proteomes" id="UP000515160"/>
    </source>
</evidence>
<feature type="chain" id="PRO_5039676554" evidence="5">
    <location>
        <begin position="25"/>
        <end position="387"/>
    </location>
</feature>
<organism evidence="7 8">
    <name type="scientific">Drosophila albomicans</name>
    <name type="common">Fruit fly</name>
    <dbReference type="NCBI Taxonomy" id="7291"/>
    <lineage>
        <taxon>Eukaryota</taxon>
        <taxon>Metazoa</taxon>
        <taxon>Ecdysozoa</taxon>
        <taxon>Arthropoda</taxon>
        <taxon>Hexapoda</taxon>
        <taxon>Insecta</taxon>
        <taxon>Pterygota</taxon>
        <taxon>Neoptera</taxon>
        <taxon>Endopterygota</taxon>
        <taxon>Diptera</taxon>
        <taxon>Brachycera</taxon>
        <taxon>Muscomorpha</taxon>
        <taxon>Ephydroidea</taxon>
        <taxon>Drosophilidae</taxon>
        <taxon>Drosophila</taxon>
    </lineage>
</organism>
<dbReference type="PANTHER" id="PTHR11461:SF211">
    <property type="entry name" value="GH10112P-RELATED"/>
    <property type="match status" value="1"/>
</dbReference>
<gene>
    <name evidence="8" type="primary">LOC117563585</name>
</gene>
<name>A0A6P8XE56_DROAB</name>
<reference evidence="8" key="1">
    <citation type="submission" date="2025-08" db="UniProtKB">
        <authorList>
            <consortium name="RefSeq"/>
        </authorList>
    </citation>
    <scope>IDENTIFICATION</scope>
    <source>
        <strain evidence="8">15112-1751.03</strain>
        <tissue evidence="8">Whole Adult</tissue>
    </source>
</reference>
<dbReference type="GO" id="GO:0004867">
    <property type="term" value="F:serine-type endopeptidase inhibitor activity"/>
    <property type="evidence" value="ECO:0007669"/>
    <property type="project" value="UniProtKB-KW"/>
</dbReference>
<sequence>MAKVSCKLAVSLLLIVCGIQSSIAEKLTSSIVATVLRQSDKNVIFSPWLLTESLMHLHLAAGGKTAHEINKVLQLNGKLKSEIFANFSNYQESINISESQTLHMANRLFLASEINLSSKYLQQEKEIFPHSSQSVDFAKSSETIRIINNWIAEESNGTITKLVEQLDAKTKALSLSAIYFKGLWKYAFNRNNTKKSIFYIPQKTGEPRQIEVDMMFRRGLYRLDMIDKLDAMSLEIPYDSSQLSMVILLPKTVNGINKIISNLNQMDIDEISPKTNEMYVQVYLPKFHLDVELSLNEALKSLGLVEIFQNANFSAMTDSKVDLKVDKIFQKSIIEVDEEGSANVAPQDLGFSFLRFPIEIVIRIDHPFVFLIKDHDKIYLAGRVTME</sequence>
<evidence type="ECO:0000256" key="5">
    <source>
        <dbReference type="SAM" id="SignalP"/>
    </source>
</evidence>
<dbReference type="Proteomes" id="UP000515160">
    <property type="component" value="Chromosome 2L"/>
</dbReference>
<dbReference type="InterPro" id="IPR042178">
    <property type="entry name" value="Serpin_sf_1"/>
</dbReference>